<dbReference type="FunFam" id="3.90.1170.20:FF:000001">
    <property type="entry name" value="Nicotinate-nucleotide diphosphorylase (Carboxylating)"/>
    <property type="match status" value="1"/>
</dbReference>
<dbReference type="GO" id="GO:0009435">
    <property type="term" value="P:NAD+ biosynthetic process"/>
    <property type="evidence" value="ECO:0007669"/>
    <property type="project" value="UniProtKB-UniPathway"/>
</dbReference>
<dbReference type="InterPro" id="IPR036068">
    <property type="entry name" value="Nicotinate_pribotase-like_C"/>
</dbReference>
<evidence type="ECO:0000256" key="2">
    <source>
        <dbReference type="ARBA" id="ARBA00004893"/>
    </source>
</evidence>
<comment type="pathway">
    <text evidence="2">Cofactor biosynthesis; NAD(+) biosynthesis; nicotinate D-ribonucleotide from quinolinate: step 1/1.</text>
</comment>
<dbReference type="InterPro" id="IPR002638">
    <property type="entry name" value="Quinolinate_PRibosylTrfase_C"/>
</dbReference>
<dbReference type="AlphaFoldDB" id="A0A6J6PUC3"/>
<evidence type="ECO:0000256" key="8">
    <source>
        <dbReference type="ARBA" id="ARBA00022679"/>
    </source>
</evidence>
<dbReference type="Pfam" id="PF02749">
    <property type="entry name" value="QRPTase_N"/>
    <property type="match status" value="1"/>
</dbReference>
<evidence type="ECO:0000256" key="1">
    <source>
        <dbReference type="ARBA" id="ARBA00003237"/>
    </source>
</evidence>
<keyword evidence="7" id="KW-0328">Glycosyltransferase</keyword>
<evidence type="ECO:0000256" key="5">
    <source>
        <dbReference type="ARBA" id="ARBA00011944"/>
    </source>
</evidence>
<evidence type="ECO:0000256" key="10">
    <source>
        <dbReference type="ARBA" id="ARBA00047445"/>
    </source>
</evidence>
<dbReference type="InterPro" id="IPR013785">
    <property type="entry name" value="Aldolase_TIM"/>
</dbReference>
<dbReference type="SUPFAM" id="SSF51690">
    <property type="entry name" value="Nicotinate/Quinolinate PRTase C-terminal domain-like"/>
    <property type="match status" value="1"/>
</dbReference>
<feature type="domain" description="Quinolinate phosphoribosyl transferase C-terminal" evidence="12">
    <location>
        <begin position="123"/>
        <end position="287"/>
    </location>
</feature>
<comment type="similarity">
    <text evidence="3">Belongs to the NadC/ModD family.</text>
</comment>
<dbReference type="Gene3D" id="3.20.20.70">
    <property type="entry name" value="Aldolase class I"/>
    <property type="match status" value="1"/>
</dbReference>
<dbReference type="PANTHER" id="PTHR32179">
    <property type="entry name" value="NICOTINATE-NUCLEOTIDE PYROPHOSPHORYLASE [CARBOXYLATING]"/>
    <property type="match status" value="1"/>
</dbReference>
<dbReference type="PANTHER" id="PTHR32179:SF3">
    <property type="entry name" value="NICOTINATE-NUCLEOTIDE PYROPHOSPHORYLASE [CARBOXYLATING]"/>
    <property type="match status" value="1"/>
</dbReference>
<dbReference type="InterPro" id="IPR004393">
    <property type="entry name" value="NadC"/>
</dbReference>
<dbReference type="GO" id="GO:0034213">
    <property type="term" value="P:quinolinate catabolic process"/>
    <property type="evidence" value="ECO:0007669"/>
    <property type="project" value="TreeGrafter"/>
</dbReference>
<evidence type="ECO:0000256" key="4">
    <source>
        <dbReference type="ARBA" id="ARBA00011218"/>
    </source>
</evidence>
<dbReference type="EMBL" id="CAEZXP010000003">
    <property type="protein sequence ID" value="CAB4699444.1"/>
    <property type="molecule type" value="Genomic_DNA"/>
</dbReference>
<proteinExistence type="inferred from homology"/>
<dbReference type="PIRSF" id="PIRSF006250">
    <property type="entry name" value="NadC_ModD"/>
    <property type="match status" value="1"/>
</dbReference>
<gene>
    <name evidence="14" type="ORF">UFOPK2399_01251</name>
</gene>
<accession>A0A6J6PUC3</accession>
<dbReference type="InterPro" id="IPR037128">
    <property type="entry name" value="Quinolinate_PRibosylTase_N_sf"/>
</dbReference>
<evidence type="ECO:0000256" key="6">
    <source>
        <dbReference type="ARBA" id="ARBA00022642"/>
    </source>
</evidence>
<comment type="function">
    <text evidence="1">Involved in the catabolism of quinolinic acid (QA).</text>
</comment>
<evidence type="ECO:0000256" key="11">
    <source>
        <dbReference type="ARBA" id="ARBA00069173"/>
    </source>
</evidence>
<evidence type="ECO:0000256" key="9">
    <source>
        <dbReference type="ARBA" id="ARBA00033102"/>
    </source>
</evidence>
<comment type="catalytic activity">
    <reaction evidence="10">
        <text>nicotinate beta-D-ribonucleotide + CO2 + diphosphate = quinolinate + 5-phospho-alpha-D-ribose 1-diphosphate + 2 H(+)</text>
        <dbReference type="Rhea" id="RHEA:12733"/>
        <dbReference type="ChEBI" id="CHEBI:15378"/>
        <dbReference type="ChEBI" id="CHEBI:16526"/>
        <dbReference type="ChEBI" id="CHEBI:29959"/>
        <dbReference type="ChEBI" id="CHEBI:33019"/>
        <dbReference type="ChEBI" id="CHEBI:57502"/>
        <dbReference type="ChEBI" id="CHEBI:58017"/>
        <dbReference type="EC" id="2.4.2.19"/>
    </reaction>
</comment>
<evidence type="ECO:0000313" key="14">
    <source>
        <dbReference type="EMBL" id="CAB4699444.1"/>
    </source>
</evidence>
<dbReference type="Pfam" id="PF01729">
    <property type="entry name" value="QRPTase_C"/>
    <property type="match status" value="1"/>
</dbReference>
<protein>
    <recommendedName>
        <fullName evidence="11">Probable nicotinate-nucleotide pyrophosphorylase [carboxylating]</fullName>
        <ecNumber evidence="5">2.4.2.19</ecNumber>
    </recommendedName>
    <alternativeName>
        <fullName evidence="9">Quinolinate phosphoribosyltransferase [decarboxylating]</fullName>
    </alternativeName>
</protein>
<dbReference type="Gene3D" id="3.90.1170.20">
    <property type="entry name" value="Quinolinate phosphoribosyl transferase, N-terminal domain"/>
    <property type="match status" value="1"/>
</dbReference>
<evidence type="ECO:0000259" key="13">
    <source>
        <dbReference type="Pfam" id="PF02749"/>
    </source>
</evidence>
<reference evidence="14" key="1">
    <citation type="submission" date="2020-05" db="EMBL/GenBank/DDBJ databases">
        <authorList>
            <person name="Chiriac C."/>
            <person name="Salcher M."/>
            <person name="Ghai R."/>
            <person name="Kavagutti S V."/>
        </authorList>
    </citation>
    <scope>NUCLEOTIDE SEQUENCE</scope>
</reference>
<feature type="domain" description="Quinolinate phosphoribosyl transferase N-terminal" evidence="13">
    <location>
        <begin position="35"/>
        <end position="121"/>
    </location>
</feature>
<dbReference type="UniPathway" id="UPA00253">
    <property type="reaction ID" value="UER00331"/>
</dbReference>
<comment type="subunit">
    <text evidence="4">Hexamer formed by 3 homodimers.</text>
</comment>
<dbReference type="SUPFAM" id="SSF54675">
    <property type="entry name" value="Nicotinate/Quinolinate PRTase N-terminal domain-like"/>
    <property type="match status" value="1"/>
</dbReference>
<dbReference type="GO" id="GO:0005737">
    <property type="term" value="C:cytoplasm"/>
    <property type="evidence" value="ECO:0007669"/>
    <property type="project" value="TreeGrafter"/>
</dbReference>
<keyword evidence="8" id="KW-0808">Transferase</keyword>
<keyword evidence="6" id="KW-0662">Pyridine nucleotide biosynthesis</keyword>
<organism evidence="14">
    <name type="scientific">freshwater metagenome</name>
    <dbReference type="NCBI Taxonomy" id="449393"/>
    <lineage>
        <taxon>unclassified sequences</taxon>
        <taxon>metagenomes</taxon>
        <taxon>ecological metagenomes</taxon>
    </lineage>
</organism>
<sequence length="289" mass="30163">MSATPEMHSVDVNGFDAAALAIVEHALTEDIGTGDITTDGAVPEFARCTAELVFEESGVVCGLALAAAVFERLDPDFSVEIVVPDGERVGATPAVIARLEGRARAVLTGERVALNLLGRLSGIATATRRYVDEVAGTGTTILDTRKTTPGLRLLERYAVACGGGTNHRSGLYDAVLIKENHIRIAGGVGSAIAAVRAAQPGMPVEVEVESEAELDEALAAGAERILLDNMTPERVEASVKRVDGRAWLEASGGITFDTVRTFAETGVDAISIGALTHSVRSLDVSLEVS</sequence>
<dbReference type="FunFam" id="3.20.20.70:FF:000030">
    <property type="entry name" value="Nicotinate-nucleotide pyrophosphorylase, carboxylating"/>
    <property type="match status" value="1"/>
</dbReference>
<dbReference type="NCBIfam" id="TIGR00078">
    <property type="entry name" value="nadC"/>
    <property type="match status" value="1"/>
</dbReference>
<name>A0A6J6PUC3_9ZZZZ</name>
<dbReference type="InterPro" id="IPR022412">
    <property type="entry name" value="Quinolinate_PRibosylTrfase_N"/>
</dbReference>
<evidence type="ECO:0000256" key="7">
    <source>
        <dbReference type="ARBA" id="ARBA00022676"/>
    </source>
</evidence>
<dbReference type="EC" id="2.4.2.19" evidence="5"/>
<evidence type="ECO:0000259" key="12">
    <source>
        <dbReference type="Pfam" id="PF01729"/>
    </source>
</evidence>
<dbReference type="GO" id="GO:0004514">
    <property type="term" value="F:nicotinate-nucleotide diphosphorylase (carboxylating) activity"/>
    <property type="evidence" value="ECO:0007669"/>
    <property type="project" value="UniProtKB-EC"/>
</dbReference>
<dbReference type="CDD" id="cd01572">
    <property type="entry name" value="QPRTase"/>
    <property type="match status" value="1"/>
</dbReference>
<dbReference type="InterPro" id="IPR027277">
    <property type="entry name" value="NadC/ModD"/>
</dbReference>
<evidence type="ECO:0000256" key="3">
    <source>
        <dbReference type="ARBA" id="ARBA00009400"/>
    </source>
</evidence>